<dbReference type="Proteomes" id="UP001148313">
    <property type="component" value="Unassembled WGS sequence"/>
</dbReference>
<comment type="caution">
    <text evidence="1">The sequence shown here is derived from an EMBL/GenBank/DDBJ whole genome shotgun (WGS) entry which is preliminary data.</text>
</comment>
<accession>A0ABT4VTW1</accession>
<keyword evidence="2" id="KW-1185">Reference proteome</keyword>
<proteinExistence type="predicted"/>
<dbReference type="RefSeq" id="WP_271091894.1">
    <property type="nucleotide sequence ID" value="NZ_JAPJZH010000018.1"/>
</dbReference>
<reference evidence="1" key="1">
    <citation type="submission" date="2022-11" db="EMBL/GenBank/DDBJ databases">
        <title>Hoeflea poritis sp. nov., isolated from scleractinian coral Porites lutea.</title>
        <authorList>
            <person name="Zhang G."/>
            <person name="Wei Q."/>
            <person name="Cai L."/>
        </authorList>
    </citation>
    <scope>NUCLEOTIDE SEQUENCE</scope>
    <source>
        <strain evidence="1">E7-10</strain>
    </source>
</reference>
<name>A0ABT4VTW1_9HYPH</name>
<gene>
    <name evidence="1" type="ORF">OOZ53_22015</name>
</gene>
<evidence type="ECO:0000313" key="2">
    <source>
        <dbReference type="Proteomes" id="UP001148313"/>
    </source>
</evidence>
<evidence type="ECO:0000313" key="1">
    <source>
        <dbReference type="EMBL" id="MDA4848049.1"/>
    </source>
</evidence>
<dbReference type="EMBL" id="JAPJZH010000018">
    <property type="protein sequence ID" value="MDA4848049.1"/>
    <property type="molecule type" value="Genomic_DNA"/>
</dbReference>
<organism evidence="1 2">
    <name type="scientific">Hoeflea poritis</name>
    <dbReference type="NCBI Taxonomy" id="2993659"/>
    <lineage>
        <taxon>Bacteria</taxon>
        <taxon>Pseudomonadati</taxon>
        <taxon>Pseudomonadota</taxon>
        <taxon>Alphaproteobacteria</taxon>
        <taxon>Hyphomicrobiales</taxon>
        <taxon>Rhizobiaceae</taxon>
        <taxon>Hoeflea</taxon>
    </lineage>
</organism>
<sequence>MIGKSHGETVCCAGIDLYGNWLRLYPVSFRVLDDGKKFKRWDRIKFNWRTPTTDDRIESRHVDSQTLEIVGRLPDREKESFLAQKIVTSLDKEREEGRSLALLKPEIKAFNINKKSNDKLAEQQKRIDAFHAQSDFFVPKPAVPSRACPYEFVYRYITDDGEREGTCQDWETEATFFNWSRTYGEAKALSKMQQQFGRNLPQKGLMFAMGTHSRWPDTWLINGLIQIKEPDQSTLI</sequence>
<protein>
    <submittedName>
        <fullName evidence="1">Uncharacterized protein</fullName>
    </submittedName>
</protein>